<sequence>MAAQGTERPDGWYLNVLPTFRVGRGAAELRLPTGPAALLVAVALEADGVGRRSLQRRLWPGQPPEAAARRLRQFLWRVRRETGGGLLDVTADKVALAPGVSVDLHAGTELARRVIAGEWPAPADAAVLSARLLEDGPDDPAVLTARERWDRRRLLALERLAEHRLERGDPLGALDLAGAAAEIDEFAEAPQRIMAAAHLARNDGASARRLYHRYRRRVTHELSVEPSPAFRDLFREHSVGRR</sequence>
<keyword evidence="3" id="KW-1185">Reference proteome</keyword>
<evidence type="ECO:0000313" key="3">
    <source>
        <dbReference type="Proteomes" id="UP000431901"/>
    </source>
</evidence>
<dbReference type="Gene3D" id="1.25.40.10">
    <property type="entry name" value="Tetratricopeptide repeat domain"/>
    <property type="match status" value="1"/>
</dbReference>
<reference evidence="2 3" key="1">
    <citation type="submission" date="2019-12" db="EMBL/GenBank/DDBJ databases">
        <title>Nocardia macrotermitis sp. nov. and Nocardia aurantia sp. nov., isolated from the gut of the fungus growing-termite Macrotermes natalensis.</title>
        <authorList>
            <person name="Christine B."/>
            <person name="Rene B."/>
        </authorList>
    </citation>
    <scope>NUCLEOTIDE SEQUENCE [LARGE SCALE GENOMIC DNA]</scope>
    <source>
        <strain evidence="2 3">DSM 102126</strain>
    </source>
</reference>
<dbReference type="InterPro" id="IPR005158">
    <property type="entry name" value="BTAD"/>
</dbReference>
<dbReference type="InterPro" id="IPR011990">
    <property type="entry name" value="TPR-like_helical_dom_sf"/>
</dbReference>
<dbReference type="Pfam" id="PF03704">
    <property type="entry name" value="BTAD"/>
    <property type="match status" value="1"/>
</dbReference>
<dbReference type="EMBL" id="WUTW01000001">
    <property type="protein sequence ID" value="MXQ62784.1"/>
    <property type="molecule type" value="Genomic_DNA"/>
</dbReference>
<gene>
    <name evidence="2" type="ORF">GQ466_01915</name>
</gene>
<dbReference type="RefSeq" id="WP_161101025.1">
    <property type="nucleotide sequence ID" value="NZ_JBHLYI010000002.1"/>
</dbReference>
<comment type="caution">
    <text evidence="2">The sequence shown here is derived from an EMBL/GenBank/DDBJ whole genome shotgun (WGS) entry which is preliminary data.</text>
</comment>
<organism evidence="2 3">
    <name type="scientific">Actinomadura rayongensis</name>
    <dbReference type="NCBI Taxonomy" id="1429076"/>
    <lineage>
        <taxon>Bacteria</taxon>
        <taxon>Bacillati</taxon>
        <taxon>Actinomycetota</taxon>
        <taxon>Actinomycetes</taxon>
        <taxon>Streptosporangiales</taxon>
        <taxon>Thermomonosporaceae</taxon>
        <taxon>Actinomadura</taxon>
    </lineage>
</organism>
<accession>A0A6I4W6L8</accession>
<dbReference type="PANTHER" id="PTHR35807">
    <property type="entry name" value="TRANSCRIPTIONAL REGULATOR REDD-RELATED"/>
    <property type="match status" value="1"/>
</dbReference>
<dbReference type="Gene3D" id="1.10.10.10">
    <property type="entry name" value="Winged helix-like DNA-binding domain superfamily/Winged helix DNA-binding domain"/>
    <property type="match status" value="1"/>
</dbReference>
<evidence type="ECO:0000259" key="1">
    <source>
        <dbReference type="SMART" id="SM01043"/>
    </source>
</evidence>
<dbReference type="SUPFAM" id="SSF48452">
    <property type="entry name" value="TPR-like"/>
    <property type="match status" value="1"/>
</dbReference>
<dbReference type="AlphaFoldDB" id="A0A6I4W6L8"/>
<dbReference type="OrthoDB" id="5509004at2"/>
<dbReference type="Proteomes" id="UP000431901">
    <property type="component" value="Unassembled WGS sequence"/>
</dbReference>
<dbReference type="SMART" id="SM01043">
    <property type="entry name" value="BTAD"/>
    <property type="match status" value="1"/>
</dbReference>
<feature type="domain" description="Bacterial transcriptional activator" evidence="1">
    <location>
        <begin position="102"/>
        <end position="238"/>
    </location>
</feature>
<evidence type="ECO:0000313" key="2">
    <source>
        <dbReference type="EMBL" id="MXQ62784.1"/>
    </source>
</evidence>
<name>A0A6I4W6L8_9ACTN</name>
<protein>
    <recommendedName>
        <fullName evidence="1">Bacterial transcriptional activator domain-containing protein</fullName>
    </recommendedName>
</protein>
<dbReference type="InterPro" id="IPR036388">
    <property type="entry name" value="WH-like_DNA-bd_sf"/>
</dbReference>
<proteinExistence type="predicted"/>
<dbReference type="InterPro" id="IPR051677">
    <property type="entry name" value="AfsR-DnrI-RedD_regulator"/>
</dbReference>